<evidence type="ECO:0000259" key="15">
    <source>
        <dbReference type="PROSITE" id="PS51839"/>
    </source>
</evidence>
<dbReference type="Gene3D" id="3.10.20.740">
    <property type="match status" value="1"/>
</dbReference>
<keyword evidence="9" id="KW-0411">Iron-sulfur</keyword>
<dbReference type="SUPFAM" id="SSF54292">
    <property type="entry name" value="2Fe-2S ferredoxin-like"/>
    <property type="match status" value="1"/>
</dbReference>
<evidence type="ECO:0000256" key="3">
    <source>
        <dbReference type="ARBA" id="ARBA00005404"/>
    </source>
</evidence>
<dbReference type="GO" id="GO:0051537">
    <property type="term" value="F:2 iron, 2 sulfur cluster binding"/>
    <property type="evidence" value="ECO:0007669"/>
    <property type="project" value="UniProtKB-KW"/>
</dbReference>
<dbReference type="Pfam" id="PF22117">
    <property type="entry name" value="Fer4_Nqo3"/>
    <property type="match status" value="1"/>
</dbReference>
<evidence type="ECO:0000256" key="6">
    <source>
        <dbReference type="ARBA" id="ARBA00022723"/>
    </source>
</evidence>
<dbReference type="STRING" id="1121416.SAMN02745220_00866"/>
<dbReference type="GO" id="GO:0016491">
    <property type="term" value="F:oxidoreductase activity"/>
    <property type="evidence" value="ECO:0007669"/>
    <property type="project" value="InterPro"/>
</dbReference>
<evidence type="ECO:0000256" key="4">
    <source>
        <dbReference type="ARBA" id="ARBA00022485"/>
    </source>
</evidence>
<evidence type="ECO:0000256" key="1">
    <source>
        <dbReference type="ARBA" id="ARBA00001966"/>
    </source>
</evidence>
<dbReference type="InterPro" id="IPR050123">
    <property type="entry name" value="Prok_molybdopt-oxidoreductase"/>
</dbReference>
<evidence type="ECO:0000259" key="13">
    <source>
        <dbReference type="PROSITE" id="PS51085"/>
    </source>
</evidence>
<dbReference type="InterPro" id="IPR006963">
    <property type="entry name" value="Mopterin_OxRdtase_4Fe-4S_dom"/>
</dbReference>
<evidence type="ECO:0000256" key="12">
    <source>
        <dbReference type="ARBA" id="ARBA00034078"/>
    </source>
</evidence>
<evidence type="ECO:0000256" key="9">
    <source>
        <dbReference type="ARBA" id="ARBA00023014"/>
    </source>
</evidence>
<dbReference type="Pfam" id="PF13510">
    <property type="entry name" value="Fer2_4"/>
    <property type="match status" value="1"/>
</dbReference>
<evidence type="ECO:0000256" key="2">
    <source>
        <dbReference type="ARBA" id="ARBA00004370"/>
    </source>
</evidence>
<evidence type="ECO:0000313" key="16">
    <source>
        <dbReference type="EMBL" id="SHO44759.1"/>
    </source>
</evidence>
<comment type="cofactor">
    <cofactor evidence="12">
        <name>[2Fe-2S] cluster</name>
        <dbReference type="ChEBI" id="CHEBI:190135"/>
    </cofactor>
</comment>
<dbReference type="InterPro" id="IPR036010">
    <property type="entry name" value="2Fe-2S_ferredoxin-like_sf"/>
</dbReference>
<dbReference type="PROSITE" id="PS51085">
    <property type="entry name" value="2FE2S_FER_2"/>
    <property type="match status" value="1"/>
</dbReference>
<dbReference type="PROSITE" id="PS00641">
    <property type="entry name" value="COMPLEX1_75K_1"/>
    <property type="match status" value="1"/>
</dbReference>
<proteinExistence type="inferred from homology"/>
<evidence type="ECO:0000313" key="17">
    <source>
        <dbReference type="Proteomes" id="UP000184603"/>
    </source>
</evidence>
<dbReference type="Proteomes" id="UP000184603">
    <property type="component" value="Unassembled WGS sequence"/>
</dbReference>
<keyword evidence="17" id="KW-1185">Reference proteome</keyword>
<dbReference type="PROSITE" id="PS51839">
    <property type="entry name" value="4FE4S_HC3"/>
    <property type="match status" value="1"/>
</dbReference>
<keyword evidence="7" id="KW-1278">Translocase</keyword>
<dbReference type="InterPro" id="IPR054351">
    <property type="entry name" value="NADH_UbQ_OxRdtase_ferredoxin"/>
</dbReference>
<sequence length="520" mass="58553">MAEMVKLFVNGEEVEVESGKNLIDAIGAVGIEIPHLCYHPALGADGNCRMCLVGIEDGRPPVVPACKTPAREGMRVQLDTDNIKKIQRDIMEFELINHPVDCPICDQAGECKLQDYYMAHDLQDSRMRVPQVTKGKKMDFGCGVVHDQERCVVCGRCVRFTRQITKTGELGIINRTDAARVNIFPGRPLNNRYALNIVDLCPVGAMTSRDFRFKQRVWFLKKDKGICHGCARGCNIFIDHNREKYKDDVIYRYRPRLNSLVNGYFMCDEGRLSYKEENENRLTATMIEGKETSFEDGIQRIQQELNQAKKPLMLISPNSTLEQQWAVKRIATLYGARCSGYSEGYVKAGDGDDFLICDDKSANRRGLQLLDIDCERTTLEQALGECDLFISFDNDPFRFGNNEELRNAIAAKRVIAISSHENTMTEISKVALPVASYSEYDGTIVNINNVLQSFTRAVRKNEERIDILEVTRLLGGAVRDNAHAWPGMKTTVEELAEVHPDRIPAEGLQLSVSEESHVSA</sequence>
<dbReference type="PANTHER" id="PTHR43105:SF13">
    <property type="entry name" value="NADH-UBIQUINONE OXIDOREDUCTASE 75 KDA SUBUNIT, MITOCHONDRIAL"/>
    <property type="match status" value="1"/>
</dbReference>
<reference evidence="16 17" key="1">
    <citation type="submission" date="2016-12" db="EMBL/GenBank/DDBJ databases">
        <authorList>
            <person name="Song W.-J."/>
            <person name="Kurnit D.M."/>
        </authorList>
    </citation>
    <scope>NUCLEOTIDE SEQUENCE [LARGE SCALE GENOMIC DNA]</scope>
    <source>
        <strain evidence="16 17">DSM 18488</strain>
    </source>
</reference>
<feature type="domain" description="2Fe-2S ferredoxin-type" evidence="13">
    <location>
        <begin position="3"/>
        <end position="82"/>
    </location>
</feature>
<dbReference type="GO" id="GO:0042773">
    <property type="term" value="P:ATP synthesis coupled electron transport"/>
    <property type="evidence" value="ECO:0007669"/>
    <property type="project" value="InterPro"/>
</dbReference>
<dbReference type="PANTHER" id="PTHR43105">
    <property type="entry name" value="RESPIRATORY NITRATE REDUCTASE"/>
    <property type="match status" value="1"/>
</dbReference>
<evidence type="ECO:0000256" key="7">
    <source>
        <dbReference type="ARBA" id="ARBA00022967"/>
    </source>
</evidence>
<dbReference type="GO" id="GO:0051539">
    <property type="term" value="F:4 iron, 4 sulfur cluster binding"/>
    <property type="evidence" value="ECO:0007669"/>
    <property type="project" value="UniProtKB-KW"/>
</dbReference>
<evidence type="ECO:0000256" key="5">
    <source>
        <dbReference type="ARBA" id="ARBA00022714"/>
    </source>
</evidence>
<dbReference type="SMART" id="SM00929">
    <property type="entry name" value="NADH-G_4Fe-4S_3"/>
    <property type="match status" value="1"/>
</dbReference>
<evidence type="ECO:0000256" key="11">
    <source>
        <dbReference type="ARBA" id="ARBA00023136"/>
    </source>
</evidence>
<gene>
    <name evidence="16" type="ORF">SAMN02745220_00866</name>
</gene>
<comment type="subcellular location">
    <subcellularLocation>
        <location evidence="2">Membrane</location>
    </subcellularLocation>
</comment>
<keyword evidence="4" id="KW-0004">4Fe-4S</keyword>
<dbReference type="EMBL" id="FRFE01000003">
    <property type="protein sequence ID" value="SHO44759.1"/>
    <property type="molecule type" value="Genomic_DNA"/>
</dbReference>
<dbReference type="FunFam" id="3.10.20.740:FF:000004">
    <property type="entry name" value="NADH-quinone oxidoreductase"/>
    <property type="match status" value="1"/>
</dbReference>
<evidence type="ECO:0000256" key="10">
    <source>
        <dbReference type="ARBA" id="ARBA00023027"/>
    </source>
</evidence>
<dbReference type="InterPro" id="IPR019574">
    <property type="entry name" value="NADH_UbQ_OxRdtase_Gsu_4Fe4S-bd"/>
</dbReference>
<evidence type="ECO:0000256" key="8">
    <source>
        <dbReference type="ARBA" id="ARBA00023004"/>
    </source>
</evidence>
<accession>A0A1M7XZX7</accession>
<dbReference type="GO" id="GO:0046872">
    <property type="term" value="F:metal ion binding"/>
    <property type="evidence" value="ECO:0007669"/>
    <property type="project" value="UniProtKB-KW"/>
</dbReference>
<dbReference type="Gene3D" id="3.40.50.740">
    <property type="match status" value="1"/>
</dbReference>
<dbReference type="InterPro" id="IPR001041">
    <property type="entry name" value="2Fe-2S_ferredoxin-type"/>
</dbReference>
<dbReference type="InterPro" id="IPR000283">
    <property type="entry name" value="NADH_UbQ_OxRdtase_75kDa_su_CS"/>
</dbReference>
<organism evidence="16 17">
    <name type="scientific">Desulfopila aestuarii DSM 18488</name>
    <dbReference type="NCBI Taxonomy" id="1121416"/>
    <lineage>
        <taxon>Bacteria</taxon>
        <taxon>Pseudomonadati</taxon>
        <taxon>Thermodesulfobacteriota</taxon>
        <taxon>Desulfobulbia</taxon>
        <taxon>Desulfobulbales</taxon>
        <taxon>Desulfocapsaceae</taxon>
        <taxon>Desulfopila</taxon>
    </lineage>
</organism>
<dbReference type="AlphaFoldDB" id="A0A1M7XZX7"/>
<dbReference type="PROSITE" id="PS00643">
    <property type="entry name" value="COMPLEX1_75K_3"/>
    <property type="match status" value="1"/>
</dbReference>
<protein>
    <submittedName>
        <fullName evidence="16">NADH dehydrogenase subunit G</fullName>
    </submittedName>
</protein>
<name>A0A1M7XZX7_9BACT</name>
<dbReference type="SUPFAM" id="SSF54862">
    <property type="entry name" value="4Fe-4S ferredoxins"/>
    <property type="match status" value="1"/>
</dbReference>
<dbReference type="Gene3D" id="3.30.70.20">
    <property type="match status" value="1"/>
</dbReference>
<dbReference type="RefSeq" id="WP_073612215.1">
    <property type="nucleotide sequence ID" value="NZ_FRFE01000003.1"/>
</dbReference>
<keyword evidence="10" id="KW-0520">NAD</keyword>
<keyword evidence="8" id="KW-0408">Iron</keyword>
<feature type="domain" description="4Fe-4S Mo/W bis-MGD-type" evidence="14">
    <location>
        <begin position="220"/>
        <end position="281"/>
    </location>
</feature>
<dbReference type="GO" id="GO:0008137">
    <property type="term" value="F:NADH dehydrogenase (ubiquinone) activity"/>
    <property type="evidence" value="ECO:0007669"/>
    <property type="project" value="InterPro"/>
</dbReference>
<dbReference type="CDD" id="cd00207">
    <property type="entry name" value="fer2"/>
    <property type="match status" value="1"/>
</dbReference>
<comment type="similarity">
    <text evidence="3">Belongs to the complex I 75 kDa subunit family.</text>
</comment>
<dbReference type="Pfam" id="PF10588">
    <property type="entry name" value="NADH-G_4Fe-4S_3"/>
    <property type="match status" value="1"/>
</dbReference>
<dbReference type="Gene3D" id="2.20.25.90">
    <property type="entry name" value="ADC-like domains"/>
    <property type="match status" value="1"/>
</dbReference>
<keyword evidence="6" id="KW-0479">Metal-binding</keyword>
<dbReference type="PROSITE" id="PS51669">
    <property type="entry name" value="4FE4S_MOW_BIS_MGD"/>
    <property type="match status" value="1"/>
</dbReference>
<dbReference type="SUPFAM" id="SSF53706">
    <property type="entry name" value="Formate dehydrogenase/DMSO reductase, domains 1-3"/>
    <property type="match status" value="2"/>
</dbReference>
<keyword evidence="5" id="KW-0001">2Fe-2S</keyword>
<feature type="domain" description="4Fe-4S His(Cys)3-ligated-type" evidence="15">
    <location>
        <begin position="82"/>
        <end position="121"/>
    </location>
</feature>
<evidence type="ECO:0000259" key="14">
    <source>
        <dbReference type="PROSITE" id="PS51669"/>
    </source>
</evidence>
<dbReference type="GO" id="GO:0016020">
    <property type="term" value="C:membrane"/>
    <property type="evidence" value="ECO:0007669"/>
    <property type="project" value="UniProtKB-SubCell"/>
</dbReference>
<keyword evidence="11" id="KW-0472">Membrane</keyword>
<comment type="cofactor">
    <cofactor evidence="1">
        <name>[4Fe-4S] cluster</name>
        <dbReference type="ChEBI" id="CHEBI:49883"/>
    </cofactor>
</comment>
<dbReference type="OrthoDB" id="9816402at2"/>